<dbReference type="EMBL" id="RJVO01000002">
    <property type="protein sequence ID" value="ROH91727.1"/>
    <property type="molecule type" value="Genomic_DNA"/>
</dbReference>
<evidence type="ECO:0000313" key="2">
    <source>
        <dbReference type="EMBL" id="ROH91727.1"/>
    </source>
</evidence>
<evidence type="ECO:0000256" key="1">
    <source>
        <dbReference type="SAM" id="Phobius"/>
    </source>
</evidence>
<dbReference type="RefSeq" id="WP_123210771.1">
    <property type="nucleotide sequence ID" value="NZ_RJVO01000002.1"/>
</dbReference>
<proteinExistence type="predicted"/>
<reference evidence="2 3" key="1">
    <citation type="submission" date="2018-10" db="EMBL/GenBank/DDBJ databases">
        <authorList>
            <person name="Chen W.-M."/>
        </authorList>
    </citation>
    <scope>NUCLEOTIDE SEQUENCE [LARGE SCALE GENOMIC DNA]</scope>
    <source>
        <strain evidence="2 3">THS-13</strain>
    </source>
</reference>
<accession>A0A3N0VG43</accession>
<evidence type="ECO:0000313" key="3">
    <source>
        <dbReference type="Proteomes" id="UP000282106"/>
    </source>
</evidence>
<sequence>MSLPRPLVLLLLLPFAAYSLWVLETVGYVGLLKAHLHPAGIQVFTDLVLMGVLVMVWMWRDAQASGRTVWPYLLLTLTLGSIGALLYLLLAPATSANAPRRAPVHG</sequence>
<dbReference type="InParanoid" id="A0A3N0VG43"/>
<dbReference type="Proteomes" id="UP000282106">
    <property type="component" value="Unassembled WGS sequence"/>
</dbReference>
<protein>
    <submittedName>
        <fullName evidence="2">DUF2834 domain-containing protein</fullName>
    </submittedName>
</protein>
<keyword evidence="1" id="KW-1133">Transmembrane helix</keyword>
<organism evidence="2 3">
    <name type="scientific">Stagnimonas aquatica</name>
    <dbReference type="NCBI Taxonomy" id="2689987"/>
    <lineage>
        <taxon>Bacteria</taxon>
        <taxon>Pseudomonadati</taxon>
        <taxon>Pseudomonadota</taxon>
        <taxon>Gammaproteobacteria</taxon>
        <taxon>Nevskiales</taxon>
        <taxon>Nevskiaceae</taxon>
        <taxon>Stagnimonas</taxon>
    </lineage>
</organism>
<keyword evidence="1" id="KW-0472">Membrane</keyword>
<feature type="transmembrane region" description="Helical" evidence="1">
    <location>
        <begin position="69"/>
        <end position="90"/>
    </location>
</feature>
<feature type="transmembrane region" description="Helical" evidence="1">
    <location>
        <begin position="35"/>
        <end position="57"/>
    </location>
</feature>
<gene>
    <name evidence="2" type="ORF">ED208_04895</name>
</gene>
<comment type="caution">
    <text evidence="2">The sequence shown here is derived from an EMBL/GenBank/DDBJ whole genome shotgun (WGS) entry which is preliminary data.</text>
</comment>
<name>A0A3N0VG43_9GAMM</name>
<keyword evidence="1" id="KW-0812">Transmembrane</keyword>
<dbReference type="AlphaFoldDB" id="A0A3N0VG43"/>
<keyword evidence="3" id="KW-1185">Reference proteome</keyword>